<name>A0A4C1XS94_EUMVA</name>
<protein>
    <submittedName>
        <fullName evidence="2">Uncharacterized protein</fullName>
    </submittedName>
</protein>
<keyword evidence="3" id="KW-1185">Reference proteome</keyword>
<gene>
    <name evidence="2" type="ORF">EVAR_46851_1</name>
</gene>
<dbReference type="OrthoDB" id="7397860at2759"/>
<comment type="caution">
    <text evidence="2">The sequence shown here is derived from an EMBL/GenBank/DDBJ whole genome shotgun (WGS) entry which is preliminary data.</text>
</comment>
<organism evidence="2 3">
    <name type="scientific">Eumeta variegata</name>
    <name type="common">Bagworm moth</name>
    <name type="synonym">Eumeta japonica</name>
    <dbReference type="NCBI Taxonomy" id="151549"/>
    <lineage>
        <taxon>Eukaryota</taxon>
        <taxon>Metazoa</taxon>
        <taxon>Ecdysozoa</taxon>
        <taxon>Arthropoda</taxon>
        <taxon>Hexapoda</taxon>
        <taxon>Insecta</taxon>
        <taxon>Pterygota</taxon>
        <taxon>Neoptera</taxon>
        <taxon>Endopterygota</taxon>
        <taxon>Lepidoptera</taxon>
        <taxon>Glossata</taxon>
        <taxon>Ditrysia</taxon>
        <taxon>Tineoidea</taxon>
        <taxon>Psychidae</taxon>
        <taxon>Oiketicinae</taxon>
        <taxon>Eumeta</taxon>
    </lineage>
</organism>
<dbReference type="Proteomes" id="UP000299102">
    <property type="component" value="Unassembled WGS sequence"/>
</dbReference>
<dbReference type="AlphaFoldDB" id="A0A4C1XS94"/>
<sequence>MPSTDPGDPALVRMPPQGRGADAAAAALPRRRGARSLLVFDMSKATPIRAHRALSSGVSSAVINGHRDIGPVFTTNSRLSDESNISNELDKASTVGQQKADILAGRRILLNNYLAEHRRISVQSGGGSLPALSPVSQHSDDA</sequence>
<dbReference type="EMBL" id="BGZK01000918">
    <property type="protein sequence ID" value="GBP65057.1"/>
    <property type="molecule type" value="Genomic_DNA"/>
</dbReference>
<evidence type="ECO:0000313" key="3">
    <source>
        <dbReference type="Proteomes" id="UP000299102"/>
    </source>
</evidence>
<reference evidence="2 3" key="1">
    <citation type="journal article" date="2019" name="Commun. Biol.">
        <title>The bagworm genome reveals a unique fibroin gene that provides high tensile strength.</title>
        <authorList>
            <person name="Kono N."/>
            <person name="Nakamura H."/>
            <person name="Ohtoshi R."/>
            <person name="Tomita M."/>
            <person name="Numata K."/>
            <person name="Arakawa K."/>
        </authorList>
    </citation>
    <scope>NUCLEOTIDE SEQUENCE [LARGE SCALE GENOMIC DNA]</scope>
</reference>
<proteinExistence type="predicted"/>
<feature type="region of interest" description="Disordered" evidence="1">
    <location>
        <begin position="1"/>
        <end position="22"/>
    </location>
</feature>
<evidence type="ECO:0000256" key="1">
    <source>
        <dbReference type="SAM" id="MobiDB-lite"/>
    </source>
</evidence>
<evidence type="ECO:0000313" key="2">
    <source>
        <dbReference type="EMBL" id="GBP65057.1"/>
    </source>
</evidence>
<accession>A0A4C1XS94</accession>